<feature type="transmembrane region" description="Helical" evidence="1">
    <location>
        <begin position="71"/>
        <end position="88"/>
    </location>
</feature>
<evidence type="ECO:0000313" key="4">
    <source>
        <dbReference type="Proteomes" id="UP000613030"/>
    </source>
</evidence>
<evidence type="ECO:0000256" key="1">
    <source>
        <dbReference type="SAM" id="Phobius"/>
    </source>
</evidence>
<feature type="transmembrane region" description="Helical" evidence="1">
    <location>
        <begin position="155"/>
        <end position="178"/>
    </location>
</feature>
<keyword evidence="1" id="KW-0812">Transmembrane</keyword>
<evidence type="ECO:0000313" key="3">
    <source>
        <dbReference type="EMBL" id="MBL0740502.1"/>
    </source>
</evidence>
<proteinExistence type="predicted"/>
<dbReference type="RefSeq" id="WP_202007832.1">
    <property type="nucleotide sequence ID" value="NZ_JAERRB010000001.1"/>
</dbReference>
<keyword evidence="4" id="KW-1185">Reference proteome</keyword>
<dbReference type="Pfam" id="PF13386">
    <property type="entry name" value="DsbD_2"/>
    <property type="match status" value="1"/>
</dbReference>
<feature type="transmembrane region" description="Helical" evidence="1">
    <location>
        <begin position="46"/>
        <end position="65"/>
    </location>
</feature>
<feature type="domain" description="Urease accessory protein UreH-like transmembrane" evidence="2">
    <location>
        <begin position="4"/>
        <end position="200"/>
    </location>
</feature>
<protein>
    <submittedName>
        <fullName evidence="3">Sulfite exporter TauE/SafE family protein</fullName>
    </submittedName>
</protein>
<gene>
    <name evidence="3" type="ORF">JI741_04695</name>
</gene>
<reference evidence="3 4" key="1">
    <citation type="submission" date="2021-01" db="EMBL/GenBank/DDBJ databases">
        <title>Chryseolinea sp. Jin1 Genome sequencing and assembly.</title>
        <authorList>
            <person name="Kim I."/>
        </authorList>
    </citation>
    <scope>NUCLEOTIDE SEQUENCE [LARGE SCALE GENOMIC DNA]</scope>
    <source>
        <strain evidence="3 4">Jin1</strain>
    </source>
</reference>
<keyword evidence="1" id="KW-0472">Membrane</keyword>
<sequence>MWYTALLIGLTGSLHCAGMCSPLLMAVTNLTPQAALNRIVYNGGRVFTYGLLGALFSGAGSLLPLARYQNILSVGFGVALVLVAVLRIERFKIPGVTPATHALTTWIKSRFGFFLHRKNVVSMFSMGMLNGVLPCGMTLIAFSYCLLLSGPMDGFNFMLLFGVGTLPVMLGFAPLLLAGVKKLNLSLQRVTTGLMILSGVILVARIFLHAGLQASQGHGEMIDIVLCR</sequence>
<accession>A0ABS1KMM6</accession>
<feature type="transmembrane region" description="Helical" evidence="1">
    <location>
        <begin position="190"/>
        <end position="208"/>
    </location>
</feature>
<comment type="caution">
    <text evidence="3">The sequence shown here is derived from an EMBL/GenBank/DDBJ whole genome shotgun (WGS) entry which is preliminary data.</text>
</comment>
<dbReference type="PANTHER" id="PTHR42208:SF1">
    <property type="entry name" value="HEAVY METAL TRANSPORTER"/>
    <property type="match status" value="1"/>
</dbReference>
<name>A0ABS1KMM6_9BACT</name>
<dbReference type="PANTHER" id="PTHR42208">
    <property type="entry name" value="HEAVY METAL TRANSPORTER-RELATED"/>
    <property type="match status" value="1"/>
</dbReference>
<dbReference type="InterPro" id="IPR039447">
    <property type="entry name" value="UreH-like_TM_dom"/>
</dbReference>
<dbReference type="EMBL" id="JAERRB010000001">
    <property type="protein sequence ID" value="MBL0740502.1"/>
    <property type="molecule type" value="Genomic_DNA"/>
</dbReference>
<keyword evidence="1" id="KW-1133">Transmembrane helix</keyword>
<evidence type="ECO:0000259" key="2">
    <source>
        <dbReference type="Pfam" id="PF13386"/>
    </source>
</evidence>
<feature type="transmembrane region" description="Helical" evidence="1">
    <location>
        <begin position="127"/>
        <end position="149"/>
    </location>
</feature>
<dbReference type="Proteomes" id="UP000613030">
    <property type="component" value="Unassembled WGS sequence"/>
</dbReference>
<feature type="transmembrane region" description="Helical" evidence="1">
    <location>
        <begin position="6"/>
        <end position="25"/>
    </location>
</feature>
<organism evidence="3 4">
    <name type="scientific">Chryseolinea lacunae</name>
    <dbReference type="NCBI Taxonomy" id="2801331"/>
    <lineage>
        <taxon>Bacteria</taxon>
        <taxon>Pseudomonadati</taxon>
        <taxon>Bacteroidota</taxon>
        <taxon>Cytophagia</taxon>
        <taxon>Cytophagales</taxon>
        <taxon>Fulvivirgaceae</taxon>
        <taxon>Chryseolinea</taxon>
    </lineage>
</organism>